<feature type="transmembrane region" description="Helical" evidence="2">
    <location>
        <begin position="106"/>
        <end position="128"/>
    </location>
</feature>
<feature type="transmembrane region" description="Helical" evidence="2">
    <location>
        <begin position="134"/>
        <end position="156"/>
    </location>
</feature>
<feature type="transmembrane region" description="Helical" evidence="2">
    <location>
        <begin position="165"/>
        <end position="186"/>
    </location>
</feature>
<dbReference type="PANTHER" id="PTHR22911">
    <property type="entry name" value="ACYL-MALONYL CONDENSING ENZYME-RELATED"/>
    <property type="match status" value="1"/>
</dbReference>
<dbReference type="GO" id="GO:0016020">
    <property type="term" value="C:membrane"/>
    <property type="evidence" value="ECO:0007669"/>
    <property type="project" value="InterPro"/>
</dbReference>
<reference evidence="4" key="1">
    <citation type="submission" date="2019-08" db="EMBL/GenBank/DDBJ databases">
        <authorList>
            <person name="Kucharzyk K."/>
            <person name="Murdoch R.W."/>
            <person name="Higgins S."/>
            <person name="Loffler F."/>
        </authorList>
    </citation>
    <scope>NUCLEOTIDE SEQUENCE</scope>
</reference>
<dbReference type="InterPro" id="IPR000620">
    <property type="entry name" value="EamA_dom"/>
</dbReference>
<protein>
    <recommendedName>
        <fullName evidence="3">EamA domain-containing protein</fullName>
    </recommendedName>
</protein>
<proteinExistence type="predicted"/>
<feature type="transmembrane region" description="Helical" evidence="2">
    <location>
        <begin position="43"/>
        <end position="62"/>
    </location>
</feature>
<keyword evidence="2" id="KW-0472">Membrane</keyword>
<dbReference type="InterPro" id="IPR037185">
    <property type="entry name" value="EmrE-like"/>
</dbReference>
<sequence length="326" mass="34595">MKSGDIGREAGAQPKGEPMEENREITETQEQAPAPPQKAPADWRAYACILAGAALWGMIGLWNRRLMSGGLSPWSIVLVRNTGGLALLSAIFAVRDRSVFRVKREHLKYFFGTGVISVLLFTVCYFSCQKITSLAVASILLYTAPSIVVILSAILWKEPVTKKKLLALGLTLLGCALVCGIFAGNLTVTPAGILLGLGAGFFYALYSIFGRYALRAGYDARTTTVWTFVFAGAASLFFIRPAELAALSAAPSLWLGALGLVAVSTVAPYLLYTSGLARVESGKASIMASLEPVVASLVGVLVFQEPMSGLTLLGIVCVLAGVVILR</sequence>
<feature type="region of interest" description="Disordered" evidence="1">
    <location>
        <begin position="1"/>
        <end position="38"/>
    </location>
</feature>
<feature type="transmembrane region" description="Helical" evidence="2">
    <location>
        <begin position="192"/>
        <end position="214"/>
    </location>
</feature>
<feature type="domain" description="EamA" evidence="3">
    <location>
        <begin position="191"/>
        <end position="325"/>
    </location>
</feature>
<dbReference type="Pfam" id="PF00892">
    <property type="entry name" value="EamA"/>
    <property type="match status" value="2"/>
</dbReference>
<feature type="transmembrane region" description="Helical" evidence="2">
    <location>
        <begin position="284"/>
        <end position="303"/>
    </location>
</feature>
<keyword evidence="2" id="KW-1133">Transmembrane helix</keyword>
<comment type="caution">
    <text evidence="4">The sequence shown here is derived from an EMBL/GenBank/DDBJ whole genome shotgun (WGS) entry which is preliminary data.</text>
</comment>
<organism evidence="4">
    <name type="scientific">bioreactor metagenome</name>
    <dbReference type="NCBI Taxonomy" id="1076179"/>
    <lineage>
        <taxon>unclassified sequences</taxon>
        <taxon>metagenomes</taxon>
        <taxon>ecological metagenomes</taxon>
    </lineage>
</organism>
<gene>
    <name evidence="4" type="ORF">SDC9_78096</name>
</gene>
<dbReference type="PANTHER" id="PTHR22911:SF79">
    <property type="entry name" value="MOBA-LIKE NTP TRANSFERASE DOMAIN-CONTAINING PROTEIN"/>
    <property type="match status" value="1"/>
</dbReference>
<evidence type="ECO:0000259" key="3">
    <source>
        <dbReference type="Pfam" id="PF00892"/>
    </source>
</evidence>
<feature type="transmembrane region" description="Helical" evidence="2">
    <location>
        <begin position="74"/>
        <end position="94"/>
    </location>
</feature>
<evidence type="ECO:0000313" key="4">
    <source>
        <dbReference type="EMBL" id="MPM31541.1"/>
    </source>
</evidence>
<dbReference type="Gene3D" id="1.10.3730.20">
    <property type="match status" value="1"/>
</dbReference>
<dbReference type="AlphaFoldDB" id="A0A644YUL8"/>
<dbReference type="EMBL" id="VSSQ01006103">
    <property type="protein sequence ID" value="MPM31541.1"/>
    <property type="molecule type" value="Genomic_DNA"/>
</dbReference>
<feature type="transmembrane region" description="Helical" evidence="2">
    <location>
        <begin position="226"/>
        <end position="247"/>
    </location>
</feature>
<accession>A0A644YUL8</accession>
<feature type="domain" description="EamA" evidence="3">
    <location>
        <begin position="45"/>
        <end position="178"/>
    </location>
</feature>
<evidence type="ECO:0000256" key="2">
    <source>
        <dbReference type="SAM" id="Phobius"/>
    </source>
</evidence>
<feature type="compositionally biased region" description="Basic and acidic residues" evidence="1">
    <location>
        <begin position="17"/>
        <end position="26"/>
    </location>
</feature>
<evidence type="ECO:0000256" key="1">
    <source>
        <dbReference type="SAM" id="MobiDB-lite"/>
    </source>
</evidence>
<keyword evidence="2" id="KW-0812">Transmembrane</keyword>
<name>A0A644YUL8_9ZZZZ</name>
<dbReference type="SUPFAM" id="SSF103481">
    <property type="entry name" value="Multidrug resistance efflux transporter EmrE"/>
    <property type="match status" value="2"/>
</dbReference>
<feature type="transmembrane region" description="Helical" evidence="2">
    <location>
        <begin position="309"/>
        <end position="325"/>
    </location>
</feature>
<feature type="transmembrane region" description="Helical" evidence="2">
    <location>
        <begin position="253"/>
        <end position="272"/>
    </location>
</feature>